<feature type="binding site" evidence="8">
    <location>
        <begin position="22"/>
        <end position="23"/>
    </location>
    <ligand>
        <name>ATP</name>
        <dbReference type="ChEBI" id="CHEBI:30616"/>
    </ligand>
</feature>
<dbReference type="Proteomes" id="UP000070598">
    <property type="component" value="Unassembled WGS sequence"/>
</dbReference>
<dbReference type="EC" id="6.1.1.2" evidence="8"/>
<dbReference type="Proteomes" id="UP000070659">
    <property type="component" value="Unassembled WGS sequence"/>
</dbReference>
<dbReference type="InterPro" id="IPR002306">
    <property type="entry name" value="Trp-tRNA-ligase"/>
</dbReference>
<keyword evidence="8" id="KW-0963">Cytoplasm</keyword>
<dbReference type="Gene3D" id="3.40.50.620">
    <property type="entry name" value="HUPs"/>
    <property type="match status" value="1"/>
</dbReference>
<keyword evidence="2 8" id="KW-0436">Ligase</keyword>
<comment type="caution">
    <text evidence="8">Lacks conserved residue(s) required for the propagation of feature annotation.</text>
</comment>
<organism evidence="11 12">
    <name type="scientific">Carbonactinospora thermoautotrophica</name>
    <dbReference type="NCBI Taxonomy" id="1469144"/>
    <lineage>
        <taxon>Bacteria</taxon>
        <taxon>Bacillati</taxon>
        <taxon>Actinomycetota</taxon>
        <taxon>Actinomycetes</taxon>
        <taxon>Kitasatosporales</taxon>
        <taxon>Carbonactinosporaceae</taxon>
        <taxon>Carbonactinospora</taxon>
    </lineage>
</organism>
<feature type="binding site" evidence="8">
    <location>
        <begin position="13"/>
        <end position="15"/>
    </location>
    <ligand>
        <name>ATP</name>
        <dbReference type="ChEBI" id="CHEBI:30616"/>
    </ligand>
</feature>
<dbReference type="GO" id="GO:0004830">
    <property type="term" value="F:tryptophan-tRNA ligase activity"/>
    <property type="evidence" value="ECO:0007669"/>
    <property type="project" value="UniProtKB-UniRule"/>
</dbReference>
<dbReference type="FunFam" id="1.10.240.10:FF:000002">
    <property type="entry name" value="Tryptophan--tRNA ligase"/>
    <property type="match status" value="1"/>
</dbReference>
<feature type="short sequence motif" description="'KMSKS' region" evidence="8">
    <location>
        <begin position="199"/>
        <end position="203"/>
    </location>
</feature>
<dbReference type="InterPro" id="IPR050203">
    <property type="entry name" value="Trp-tRNA_synthetase"/>
</dbReference>
<dbReference type="PROSITE" id="PS00178">
    <property type="entry name" value="AA_TRNA_LIGASE_I"/>
    <property type="match status" value="1"/>
</dbReference>
<dbReference type="HAMAP" id="MF_00140_B">
    <property type="entry name" value="Trp_tRNA_synth_B"/>
    <property type="match status" value="1"/>
</dbReference>
<dbReference type="PANTHER" id="PTHR43766:SF1">
    <property type="entry name" value="TRYPTOPHAN--TRNA LIGASE, MITOCHONDRIAL"/>
    <property type="match status" value="1"/>
</dbReference>
<comment type="subunit">
    <text evidence="8">Homodimer.</text>
</comment>
<keyword evidence="6 8" id="KW-0030">Aminoacyl-tRNA synthetase</keyword>
<evidence type="ECO:0000256" key="9">
    <source>
        <dbReference type="RuleBase" id="RU363036"/>
    </source>
</evidence>
<evidence type="ECO:0000256" key="7">
    <source>
        <dbReference type="ARBA" id="ARBA00049929"/>
    </source>
</evidence>
<reference evidence="12" key="1">
    <citation type="submission" date="2015-02" db="EMBL/GenBank/DDBJ databases">
        <title>Physiological reanalysis, assessment of diazotrophy, and genome sequences of multiple isolates of Streptomyces thermoautotrophicus.</title>
        <authorList>
            <person name="MacKellar D.C."/>
            <person name="Lieber L."/>
            <person name="Norman J."/>
            <person name="Bolger A."/>
            <person name="Tobin C."/>
            <person name="Murray J.W."/>
            <person name="Friesen M."/>
            <person name="Prell J."/>
        </authorList>
    </citation>
    <scope>NUCLEOTIDE SEQUENCE [LARGE SCALE GENOMIC DNA]</scope>
    <source>
        <strain evidence="12">UBT1</strain>
    </source>
</reference>
<sequence>MSAPRPRVLSGIQPTADSFHLGNYLGAIRQWVRLQETHDAFYCIVDLHAITVDHDPARLRERTRVSVAQLLAAGLDPELCTLFVQSHVPEHAQLAWVLNCLTGFGEASRMTQFKDKAQKQGAERATVGLFTYPILQAADILLYQANVVPVGEDQRQHLELTRDLAQRFNGRFGQTFTVPEPHIVKDTAKILDLQEPAIKMSKSASSPGGIIELLDDPKASAKKIRSAVTDSEREIRYDEERKPGISNLLTIYSALTGKPVPELERDYAGKGYGDLKKDLAQVVVDFVTPFQERTRKLLADPETLDTILANGAEKARRIAAETLAVVYDRVGFLPPKR</sequence>
<name>A0A132NJL5_9ACTN</name>
<evidence type="ECO:0000256" key="3">
    <source>
        <dbReference type="ARBA" id="ARBA00022741"/>
    </source>
</evidence>
<evidence type="ECO:0000256" key="6">
    <source>
        <dbReference type="ARBA" id="ARBA00023146"/>
    </source>
</evidence>
<evidence type="ECO:0000313" key="10">
    <source>
        <dbReference type="EMBL" id="KWX03622.1"/>
    </source>
</evidence>
<evidence type="ECO:0000313" key="12">
    <source>
        <dbReference type="Proteomes" id="UP000070598"/>
    </source>
</evidence>
<evidence type="ECO:0000256" key="1">
    <source>
        <dbReference type="ARBA" id="ARBA00005594"/>
    </source>
</evidence>
<comment type="catalytic activity">
    <reaction evidence="7 8">
        <text>tRNA(Trp) + L-tryptophan + ATP = L-tryptophyl-tRNA(Trp) + AMP + diphosphate + H(+)</text>
        <dbReference type="Rhea" id="RHEA:24080"/>
        <dbReference type="Rhea" id="RHEA-COMP:9671"/>
        <dbReference type="Rhea" id="RHEA-COMP:9705"/>
        <dbReference type="ChEBI" id="CHEBI:15378"/>
        <dbReference type="ChEBI" id="CHEBI:30616"/>
        <dbReference type="ChEBI" id="CHEBI:33019"/>
        <dbReference type="ChEBI" id="CHEBI:57912"/>
        <dbReference type="ChEBI" id="CHEBI:78442"/>
        <dbReference type="ChEBI" id="CHEBI:78535"/>
        <dbReference type="ChEBI" id="CHEBI:456215"/>
        <dbReference type="EC" id="6.1.1.2"/>
    </reaction>
</comment>
<dbReference type="AlphaFoldDB" id="A0A132NJL5"/>
<comment type="subcellular location">
    <subcellularLocation>
        <location evidence="8">Cytoplasm</location>
    </subcellularLocation>
</comment>
<dbReference type="GO" id="GO:0006436">
    <property type="term" value="P:tryptophanyl-tRNA aminoacylation"/>
    <property type="evidence" value="ECO:0007669"/>
    <property type="project" value="UniProtKB-UniRule"/>
</dbReference>
<dbReference type="Pfam" id="PF00579">
    <property type="entry name" value="tRNA-synt_1b"/>
    <property type="match status" value="1"/>
</dbReference>
<comment type="function">
    <text evidence="8">Catalyzes the attachment of tryptophan to tRNA(Trp).</text>
</comment>
<keyword evidence="5 8" id="KW-0648">Protein biosynthesis</keyword>
<dbReference type="RefSeq" id="WP_066889576.1">
    <property type="nucleotide sequence ID" value="NZ_CP171739.1"/>
</dbReference>
<dbReference type="PRINTS" id="PR01039">
    <property type="entry name" value="TRNASYNTHTRP"/>
</dbReference>
<keyword evidence="4 8" id="KW-0067">ATP-binding</keyword>
<evidence type="ECO:0000256" key="4">
    <source>
        <dbReference type="ARBA" id="ARBA00022840"/>
    </source>
</evidence>
<feature type="binding site" evidence="8">
    <location>
        <position position="190"/>
    </location>
    <ligand>
        <name>ATP</name>
        <dbReference type="ChEBI" id="CHEBI:30616"/>
    </ligand>
</feature>
<evidence type="ECO:0000256" key="2">
    <source>
        <dbReference type="ARBA" id="ARBA00022598"/>
    </source>
</evidence>
<evidence type="ECO:0000313" key="11">
    <source>
        <dbReference type="EMBL" id="KWX10215.1"/>
    </source>
</evidence>
<proteinExistence type="inferred from homology"/>
<protein>
    <recommendedName>
        <fullName evidence="8">Tryptophan--tRNA ligase</fullName>
        <ecNumber evidence="8">6.1.1.2</ecNumber>
    </recommendedName>
    <alternativeName>
        <fullName evidence="8">Tryptophanyl-tRNA synthetase</fullName>
        <shortName evidence="8">TrpRS</shortName>
    </alternativeName>
</protein>
<evidence type="ECO:0000256" key="8">
    <source>
        <dbReference type="HAMAP-Rule" id="MF_00140"/>
    </source>
</evidence>
<dbReference type="CDD" id="cd00806">
    <property type="entry name" value="TrpRS_core"/>
    <property type="match status" value="1"/>
</dbReference>
<dbReference type="InterPro" id="IPR014729">
    <property type="entry name" value="Rossmann-like_a/b/a_fold"/>
</dbReference>
<dbReference type="Gene3D" id="1.10.240.10">
    <property type="entry name" value="Tyrosyl-Transfer RNA Synthetase"/>
    <property type="match status" value="1"/>
</dbReference>
<dbReference type="InterPro" id="IPR002305">
    <property type="entry name" value="aa-tRNA-synth_Ic"/>
</dbReference>
<gene>
    <name evidence="8" type="primary">trpS</name>
    <name evidence="10" type="ORF">TH66_12340</name>
    <name evidence="11" type="ORF">TR74_04990</name>
</gene>
<dbReference type="GO" id="GO:0005829">
    <property type="term" value="C:cytosol"/>
    <property type="evidence" value="ECO:0007669"/>
    <property type="project" value="TreeGrafter"/>
</dbReference>
<dbReference type="EMBL" id="JYIJ01000017">
    <property type="protein sequence ID" value="KWX03622.1"/>
    <property type="molecule type" value="Genomic_DNA"/>
</dbReference>
<dbReference type="OrthoDB" id="9801042at2"/>
<comment type="similarity">
    <text evidence="1 8 9">Belongs to the class-I aminoacyl-tRNA synthetase family.</text>
</comment>
<dbReference type="EMBL" id="JYIK01000580">
    <property type="protein sequence ID" value="KWX10215.1"/>
    <property type="molecule type" value="Genomic_DNA"/>
</dbReference>
<accession>A0A132NJL5</accession>
<dbReference type="GO" id="GO:0005524">
    <property type="term" value="F:ATP binding"/>
    <property type="evidence" value="ECO:0007669"/>
    <property type="project" value="UniProtKB-UniRule"/>
</dbReference>
<dbReference type="PATRIC" id="fig|1469144.8.peg.3016"/>
<dbReference type="SUPFAM" id="SSF52374">
    <property type="entry name" value="Nucleotidylyl transferase"/>
    <property type="match status" value="1"/>
</dbReference>
<dbReference type="PANTHER" id="PTHR43766">
    <property type="entry name" value="TRYPTOPHAN--TRNA LIGASE, MITOCHONDRIAL"/>
    <property type="match status" value="1"/>
</dbReference>
<evidence type="ECO:0000313" key="13">
    <source>
        <dbReference type="Proteomes" id="UP000070659"/>
    </source>
</evidence>
<feature type="binding site" evidence="8">
    <location>
        <begin position="151"/>
        <end position="153"/>
    </location>
    <ligand>
        <name>ATP</name>
        <dbReference type="ChEBI" id="CHEBI:30616"/>
    </ligand>
</feature>
<feature type="binding site" evidence="8">
    <location>
        <position position="139"/>
    </location>
    <ligand>
        <name>L-tryptophan</name>
        <dbReference type="ChEBI" id="CHEBI:57912"/>
    </ligand>
</feature>
<comment type="caution">
    <text evidence="11">The sequence shown here is derived from an EMBL/GenBank/DDBJ whole genome shotgun (WGS) entry which is preliminary data.</text>
</comment>
<feature type="binding site" evidence="8">
    <location>
        <begin position="199"/>
        <end position="203"/>
    </location>
    <ligand>
        <name>ATP</name>
        <dbReference type="ChEBI" id="CHEBI:30616"/>
    </ligand>
</feature>
<reference evidence="11 13" key="2">
    <citation type="submission" date="2015-02" db="EMBL/GenBank/DDBJ databases">
        <title>Physiological reanalysis, assessment of diazotrophy, and genome sequences of multiple isolates of Streptomyces thermoautotrophicus.</title>
        <authorList>
            <person name="MacKellar D.C."/>
            <person name="Lieber L."/>
            <person name="Norman J."/>
            <person name="Bolger A."/>
            <person name="Tobin C."/>
            <person name="Murray J.W."/>
            <person name="Prell J."/>
        </authorList>
    </citation>
    <scope>NUCLEOTIDE SEQUENCE [LARGE SCALE GENOMIC DNA]</scope>
    <source>
        <strain evidence="11 13">UBT1</strain>
    </source>
</reference>
<dbReference type="InterPro" id="IPR024109">
    <property type="entry name" value="Trp-tRNA-ligase_bac-type"/>
</dbReference>
<dbReference type="NCBIfam" id="TIGR00233">
    <property type="entry name" value="trpS"/>
    <property type="match status" value="1"/>
</dbReference>
<dbReference type="InterPro" id="IPR001412">
    <property type="entry name" value="aa-tRNA-synth_I_CS"/>
</dbReference>
<keyword evidence="3 8" id="KW-0547">Nucleotide-binding</keyword>
<evidence type="ECO:0000256" key="5">
    <source>
        <dbReference type="ARBA" id="ARBA00022917"/>
    </source>
</evidence>